<dbReference type="Proteomes" id="UP000244855">
    <property type="component" value="Unassembled WGS sequence"/>
</dbReference>
<dbReference type="SUPFAM" id="SSF49503">
    <property type="entry name" value="Cupredoxins"/>
    <property type="match status" value="2"/>
</dbReference>
<dbReference type="STRING" id="97972.A0A2V1D8S4"/>
<protein>
    <recommendedName>
        <fullName evidence="3">Cupredoxin</fullName>
    </recommendedName>
</protein>
<evidence type="ECO:0000313" key="1">
    <source>
        <dbReference type="EMBL" id="PVH94500.1"/>
    </source>
</evidence>
<reference evidence="1 2" key="1">
    <citation type="journal article" date="2018" name="Sci. Rep.">
        <title>Comparative genomics provides insights into the lifestyle and reveals functional heterogeneity of dark septate endophytic fungi.</title>
        <authorList>
            <person name="Knapp D.G."/>
            <person name="Nemeth J.B."/>
            <person name="Barry K."/>
            <person name="Hainaut M."/>
            <person name="Henrissat B."/>
            <person name="Johnson J."/>
            <person name="Kuo A."/>
            <person name="Lim J.H.P."/>
            <person name="Lipzen A."/>
            <person name="Nolan M."/>
            <person name="Ohm R.A."/>
            <person name="Tamas L."/>
            <person name="Grigoriev I.V."/>
            <person name="Spatafora J.W."/>
            <person name="Nagy L.G."/>
            <person name="Kovacs G.M."/>
        </authorList>
    </citation>
    <scope>NUCLEOTIDE SEQUENCE [LARGE SCALE GENOMIC DNA]</scope>
    <source>
        <strain evidence="1 2">DSE2036</strain>
    </source>
</reference>
<dbReference type="AlphaFoldDB" id="A0A2V1D8S4"/>
<proteinExistence type="predicted"/>
<sequence length="277" mass="29692">NGVFHYVPDRVNASVGDVINFRFFPKAHSVTQSEFKTPCTYNGGFDTGLTNGTADGSVTKQFTVHNASVPLWFYCKAQGPPNHCGAGMVFGINPGNKMDQFIANAKAQNGGLNSNTTSSATMSGTGTVATSTASYTSSGSQATTTVVVSGGLNLTANMNTLKYSPPFLPRASKGDLIVFDFRKLNHTVTESSFDAPCTKKSSDAFDTAFNDFNPQDIPASKLEKFTVPDNEPHYFYCRQANKLPNGHCSNGMVFAINIDQSRFDAFKANALKTKPAA</sequence>
<dbReference type="InterPro" id="IPR008972">
    <property type="entry name" value="Cupredoxin"/>
</dbReference>
<dbReference type="InterPro" id="IPR052953">
    <property type="entry name" value="Ser-rich/MCO-related"/>
</dbReference>
<feature type="non-terminal residue" evidence="1">
    <location>
        <position position="1"/>
    </location>
</feature>
<evidence type="ECO:0000313" key="2">
    <source>
        <dbReference type="Proteomes" id="UP000244855"/>
    </source>
</evidence>
<dbReference type="OrthoDB" id="2331100at2759"/>
<accession>A0A2V1D8S4</accession>
<dbReference type="PANTHER" id="PTHR34883">
    <property type="entry name" value="SERINE-RICH PROTEIN, PUTATIVE-RELATED-RELATED"/>
    <property type="match status" value="1"/>
</dbReference>
<evidence type="ECO:0008006" key="3">
    <source>
        <dbReference type="Google" id="ProtNLM"/>
    </source>
</evidence>
<dbReference type="EMBL" id="KZ805532">
    <property type="protein sequence ID" value="PVH94500.1"/>
    <property type="molecule type" value="Genomic_DNA"/>
</dbReference>
<dbReference type="CDD" id="cd00920">
    <property type="entry name" value="Cupredoxin"/>
    <property type="match status" value="1"/>
</dbReference>
<organism evidence="1 2">
    <name type="scientific">Periconia macrospinosa</name>
    <dbReference type="NCBI Taxonomy" id="97972"/>
    <lineage>
        <taxon>Eukaryota</taxon>
        <taxon>Fungi</taxon>
        <taxon>Dikarya</taxon>
        <taxon>Ascomycota</taxon>
        <taxon>Pezizomycotina</taxon>
        <taxon>Dothideomycetes</taxon>
        <taxon>Pleosporomycetidae</taxon>
        <taxon>Pleosporales</taxon>
        <taxon>Massarineae</taxon>
        <taxon>Periconiaceae</taxon>
        <taxon>Periconia</taxon>
    </lineage>
</organism>
<keyword evidence="2" id="KW-1185">Reference proteome</keyword>
<gene>
    <name evidence="1" type="ORF">DM02DRAFT_693016</name>
</gene>
<dbReference type="PANTHER" id="PTHR34883:SF16">
    <property type="entry name" value="RICH PROTEIN, PUTATIVE-RELATED"/>
    <property type="match status" value="1"/>
</dbReference>
<dbReference type="Gene3D" id="2.60.40.420">
    <property type="entry name" value="Cupredoxins - blue copper proteins"/>
    <property type="match status" value="2"/>
</dbReference>
<name>A0A2V1D8S4_9PLEO</name>